<dbReference type="Proteomes" id="UP000037315">
    <property type="component" value="Unassembled WGS sequence"/>
</dbReference>
<keyword evidence="3" id="KW-1185">Reference proteome</keyword>
<protein>
    <recommendedName>
        <fullName evidence="4">Darcynin 1</fullName>
    </recommendedName>
</protein>
<evidence type="ECO:0000313" key="2">
    <source>
        <dbReference type="EMBL" id="KMV36428.1"/>
    </source>
</evidence>
<comment type="similarity">
    <text evidence="1">Belongs to the darcynin family.</text>
</comment>
<dbReference type="InterPro" id="IPR031409">
    <property type="entry name" value="Darcynin"/>
</dbReference>
<dbReference type="Pfam" id="PF17074">
    <property type="entry name" value="Darcynin"/>
    <property type="match status" value="1"/>
</dbReference>
<proteinExistence type="inferred from homology"/>
<evidence type="ECO:0000256" key="1">
    <source>
        <dbReference type="ARBA" id="ARBA00006869"/>
    </source>
</evidence>
<dbReference type="PATRIC" id="fig|1656095.3.peg.426"/>
<evidence type="ECO:0008006" key="4">
    <source>
        <dbReference type="Google" id="ProtNLM"/>
    </source>
</evidence>
<gene>
    <name evidence="2" type="ORF">ACH50_03190</name>
</gene>
<dbReference type="OrthoDB" id="73186at2"/>
<accession>A0A0J8VSG5</accession>
<organism evidence="2 3">
    <name type="scientific">Franconibacter pulveris</name>
    <dbReference type="NCBI Taxonomy" id="435910"/>
    <lineage>
        <taxon>Bacteria</taxon>
        <taxon>Pseudomonadati</taxon>
        <taxon>Pseudomonadota</taxon>
        <taxon>Gammaproteobacteria</taxon>
        <taxon>Enterobacterales</taxon>
        <taxon>Enterobacteriaceae</taxon>
        <taxon>Franconibacter</taxon>
    </lineage>
</organism>
<name>A0A0J8VSG5_9ENTR</name>
<comment type="caution">
    <text evidence="2">The sequence shown here is derived from an EMBL/GenBank/DDBJ whole genome shotgun (WGS) entry which is preliminary data.</text>
</comment>
<evidence type="ECO:0000313" key="3">
    <source>
        <dbReference type="Proteomes" id="UP000037315"/>
    </source>
</evidence>
<dbReference type="AlphaFoldDB" id="A0A0J8VSG5"/>
<reference evidence="2 3" key="1">
    <citation type="submission" date="2015-06" db="EMBL/GenBank/DDBJ databases">
        <title>Genome sequencing of Cronobacter sp. strain DJ34 isolated from petroleum contaminated sludge of Duliajan Oil Fields, Assam, India.</title>
        <authorList>
            <person name="Pal S."/>
            <person name="Banerjee T.D."/>
            <person name="Roy A."/>
            <person name="Sar P."/>
            <person name="Kazy S.K."/>
        </authorList>
    </citation>
    <scope>NUCLEOTIDE SEQUENCE [LARGE SCALE GENOMIC DNA]</scope>
    <source>
        <strain evidence="2 3">DJ34</strain>
    </source>
</reference>
<dbReference type="RefSeq" id="WP_024560486.1">
    <property type="nucleotide sequence ID" value="NZ_LFEJ01000003.1"/>
</dbReference>
<dbReference type="EMBL" id="LFEJ01000003">
    <property type="protein sequence ID" value="KMV36428.1"/>
    <property type="molecule type" value="Genomic_DNA"/>
</dbReference>
<sequence>MITVFVLLKTTKEWLRLERAERNRIADSVLSTVLSDNKVTLRMFDAEAFTTKCTDVAMFQAEDMQAFYFAIERLRDSELITTPYFEMVEIIPTIEDGFKAFEKASIPK</sequence>